<protein>
    <submittedName>
        <fullName evidence="1">Uncharacterized protein</fullName>
    </submittedName>
</protein>
<dbReference type="Proteomes" id="UP000266305">
    <property type="component" value="Unassembled WGS sequence"/>
</dbReference>
<comment type="caution">
    <text evidence="1">The sequence shown here is derived from an EMBL/GenBank/DDBJ whole genome shotgun (WGS) entry which is preliminary data.</text>
</comment>
<gene>
    <name evidence="1" type="ORF">D1114_23510</name>
</gene>
<evidence type="ECO:0000313" key="1">
    <source>
        <dbReference type="EMBL" id="RHZ90383.1"/>
    </source>
</evidence>
<dbReference type="AlphaFoldDB" id="A0AAX1UE47"/>
<organism evidence="1 2">
    <name type="scientific">Cereibacter sphaeroides</name>
    <name type="common">Rhodobacter sphaeroides</name>
    <dbReference type="NCBI Taxonomy" id="1063"/>
    <lineage>
        <taxon>Bacteria</taxon>
        <taxon>Pseudomonadati</taxon>
        <taxon>Pseudomonadota</taxon>
        <taxon>Alphaproteobacteria</taxon>
        <taxon>Rhodobacterales</taxon>
        <taxon>Paracoccaceae</taxon>
        <taxon>Cereibacter</taxon>
    </lineage>
</organism>
<reference evidence="1 2" key="1">
    <citation type="submission" date="2018-08" db="EMBL/GenBank/DDBJ databases">
        <title>Draft genome sequence of Rhodobacter sphaeroides FY.</title>
        <authorList>
            <person name="Rayyan A."/>
            <person name="Meyer T.E."/>
            <person name="Kyndt J.A."/>
        </authorList>
    </citation>
    <scope>NUCLEOTIDE SEQUENCE [LARGE SCALE GENOMIC DNA]</scope>
    <source>
        <strain evidence="1 2">FY</strain>
    </source>
</reference>
<evidence type="ECO:0000313" key="2">
    <source>
        <dbReference type="Proteomes" id="UP000266305"/>
    </source>
</evidence>
<dbReference type="EMBL" id="QWGP01000069">
    <property type="protein sequence ID" value="RHZ90383.1"/>
    <property type="molecule type" value="Genomic_DNA"/>
</dbReference>
<accession>A0AAX1UE47</accession>
<sequence>MPGEKLGDLALLRLDHAANEQASFHWGVAQHCIFDRAKGDNLFAIPGDHRRRGDLRSVANHQVDFPVFLIGPKAAILTLQILRKQIDHRSFECLGHFFGQVSSHVSLGASELRRRCRCPKGVKVGRRLENAVMQQIGVQRDVFGIVPDGRGIGVIWGGIRIENNAAATGLVQDKLHALASTKLSNAMQIGDHSSVPTRNGAFEIRDQSFTNGRCIAFERQREVIFAKVPNEQCPHESRIDGLEELRIYKLLEIGTHGNTSQTAALF</sequence>
<name>A0AAX1UE47_CERSP</name>
<proteinExistence type="predicted"/>